<organism evidence="1">
    <name type="scientific">Brachypodium distachyon</name>
    <name type="common">Purple false brome</name>
    <name type="synonym">Trachynia distachya</name>
    <dbReference type="NCBI Taxonomy" id="15368"/>
    <lineage>
        <taxon>Eukaryota</taxon>
        <taxon>Viridiplantae</taxon>
        <taxon>Streptophyta</taxon>
        <taxon>Embryophyta</taxon>
        <taxon>Tracheophyta</taxon>
        <taxon>Spermatophyta</taxon>
        <taxon>Magnoliopsida</taxon>
        <taxon>Liliopsida</taxon>
        <taxon>Poales</taxon>
        <taxon>Poaceae</taxon>
        <taxon>BOP clade</taxon>
        <taxon>Pooideae</taxon>
        <taxon>Stipodae</taxon>
        <taxon>Brachypodieae</taxon>
        <taxon>Brachypodium</taxon>
    </lineage>
</organism>
<dbReference type="Gramene" id="PNT70055">
    <property type="protein sequence ID" value="PNT70055"/>
    <property type="gene ID" value="BRADI_2g04655v3"/>
</dbReference>
<dbReference type="InParanoid" id="A0A2K2D6Z5"/>
<dbReference type="AlphaFoldDB" id="A0A2K2D6Z5"/>
<dbReference type="Proteomes" id="UP000008810">
    <property type="component" value="Chromosome 2"/>
</dbReference>
<dbReference type="EMBL" id="CM000881">
    <property type="protein sequence ID" value="PNT70055.1"/>
    <property type="molecule type" value="Genomic_DNA"/>
</dbReference>
<gene>
    <name evidence="1" type="ORF">BRADI_2g04655v3</name>
</gene>
<reference evidence="1" key="2">
    <citation type="submission" date="2017-06" db="EMBL/GenBank/DDBJ databases">
        <title>WGS assembly of Brachypodium distachyon.</title>
        <authorList>
            <consortium name="The International Brachypodium Initiative"/>
            <person name="Lucas S."/>
            <person name="Harmon-Smith M."/>
            <person name="Lail K."/>
            <person name="Tice H."/>
            <person name="Grimwood J."/>
            <person name="Bruce D."/>
            <person name="Barry K."/>
            <person name="Shu S."/>
            <person name="Lindquist E."/>
            <person name="Wang M."/>
            <person name="Pitluck S."/>
            <person name="Vogel J.P."/>
            <person name="Garvin D.F."/>
            <person name="Mockler T.C."/>
            <person name="Schmutz J."/>
            <person name="Rokhsar D."/>
            <person name="Bevan M.W."/>
        </authorList>
    </citation>
    <scope>NUCLEOTIDE SEQUENCE</scope>
    <source>
        <strain evidence="1">Bd21</strain>
    </source>
</reference>
<reference evidence="2" key="3">
    <citation type="submission" date="2018-08" db="UniProtKB">
        <authorList>
            <consortium name="EnsemblPlants"/>
        </authorList>
    </citation>
    <scope>IDENTIFICATION</scope>
    <source>
        <strain evidence="2">cv. Bd21</strain>
    </source>
</reference>
<evidence type="ECO:0000313" key="1">
    <source>
        <dbReference type="EMBL" id="PNT70055.1"/>
    </source>
</evidence>
<dbReference type="EnsemblPlants" id="PNT70055">
    <property type="protein sequence ID" value="PNT70055"/>
    <property type="gene ID" value="BRADI_2g04655v3"/>
</dbReference>
<protein>
    <submittedName>
        <fullName evidence="1 2">Uncharacterized protein</fullName>
    </submittedName>
</protein>
<keyword evidence="3" id="KW-1185">Reference proteome</keyword>
<evidence type="ECO:0000313" key="2">
    <source>
        <dbReference type="EnsemblPlants" id="PNT70055"/>
    </source>
</evidence>
<reference evidence="1 2" key="1">
    <citation type="journal article" date="2010" name="Nature">
        <title>Genome sequencing and analysis of the model grass Brachypodium distachyon.</title>
        <authorList>
            <consortium name="International Brachypodium Initiative"/>
        </authorList>
    </citation>
    <scope>NUCLEOTIDE SEQUENCE [LARGE SCALE GENOMIC DNA]</scope>
    <source>
        <strain evidence="1 2">Bd21</strain>
    </source>
</reference>
<name>A0A2K2D6Z5_BRADI</name>
<evidence type="ECO:0000313" key="3">
    <source>
        <dbReference type="Proteomes" id="UP000008810"/>
    </source>
</evidence>
<sequence length="119" mass="13368">MITCISGRKISGHFLNGARDLKEVGNICEEECAMRDWMLCSHEFSFCPIELGFGKKRKAFDGGKSLRWGVEPVLHLVSVVVAALSMPLPFFTKEVKRSCALETLMLATYTYRHYGTSCL</sequence>
<accession>A0A2K2D6Z5</accession>
<proteinExistence type="predicted"/>